<dbReference type="PROSITE" id="PS00622">
    <property type="entry name" value="HTH_LUXR_1"/>
    <property type="match status" value="1"/>
</dbReference>
<feature type="modified residue" description="4-aspartylphosphate" evidence="5">
    <location>
        <position position="54"/>
    </location>
</feature>
<dbReference type="InterPro" id="IPR039420">
    <property type="entry name" value="WalR-like"/>
</dbReference>
<dbReference type="PANTHER" id="PTHR43214:SF24">
    <property type="entry name" value="TRANSCRIPTIONAL REGULATORY PROTEIN NARL-RELATED"/>
    <property type="match status" value="1"/>
</dbReference>
<dbReference type="CDD" id="cd17535">
    <property type="entry name" value="REC_NarL-like"/>
    <property type="match status" value="1"/>
</dbReference>
<dbReference type="Pfam" id="PF00072">
    <property type="entry name" value="Response_reg"/>
    <property type="match status" value="1"/>
</dbReference>
<sequence>MIRVFLLDDHEVVRRGITDLLAADCGIEVVGESGSAQEAVRRIPALRPDVAILDARLPDGSGIDTCREVRAVDPTIRALILTSYEDDEALFAAIMAGAAGYVLKQVRGTDLLDAVRRVAAGQSLLDPLVTARVMERIRRGAAAEPDELASLTVQERRILEYVAQGMTNREIAAEMFLAEKTVKNYVSSVLAKLGLERRTQAAVLATQLCAQRAVAGTRQASRPPAVGGAGQDSVLTL</sequence>
<dbReference type="PROSITE" id="PS50043">
    <property type="entry name" value="HTH_LUXR_2"/>
    <property type="match status" value="1"/>
</dbReference>
<evidence type="ECO:0000313" key="9">
    <source>
        <dbReference type="Proteomes" id="UP000662200"/>
    </source>
</evidence>
<dbReference type="AlphaFoldDB" id="A0A8J3FHR1"/>
<dbReference type="Gene3D" id="3.40.50.2300">
    <property type="match status" value="1"/>
</dbReference>
<dbReference type="SUPFAM" id="SSF52172">
    <property type="entry name" value="CheY-like"/>
    <property type="match status" value="1"/>
</dbReference>
<dbReference type="EMBL" id="BMQC01000003">
    <property type="protein sequence ID" value="GGK22271.1"/>
    <property type="molecule type" value="Genomic_DNA"/>
</dbReference>
<evidence type="ECO:0000313" key="8">
    <source>
        <dbReference type="EMBL" id="GGK22271.1"/>
    </source>
</evidence>
<dbReference type="PROSITE" id="PS50110">
    <property type="entry name" value="RESPONSE_REGULATORY"/>
    <property type="match status" value="1"/>
</dbReference>
<keyword evidence="3 8" id="KW-0238">DNA-binding</keyword>
<evidence type="ECO:0000256" key="2">
    <source>
        <dbReference type="ARBA" id="ARBA00023015"/>
    </source>
</evidence>
<organism evidence="8 9">
    <name type="scientific">Pilimelia terevasa</name>
    <dbReference type="NCBI Taxonomy" id="53372"/>
    <lineage>
        <taxon>Bacteria</taxon>
        <taxon>Bacillati</taxon>
        <taxon>Actinomycetota</taxon>
        <taxon>Actinomycetes</taxon>
        <taxon>Micromonosporales</taxon>
        <taxon>Micromonosporaceae</taxon>
        <taxon>Pilimelia</taxon>
    </lineage>
</organism>
<evidence type="ECO:0000256" key="4">
    <source>
        <dbReference type="ARBA" id="ARBA00023163"/>
    </source>
</evidence>
<accession>A0A8J3FHR1</accession>
<evidence type="ECO:0000256" key="1">
    <source>
        <dbReference type="ARBA" id="ARBA00022553"/>
    </source>
</evidence>
<dbReference type="Proteomes" id="UP000662200">
    <property type="component" value="Unassembled WGS sequence"/>
</dbReference>
<evidence type="ECO:0000256" key="3">
    <source>
        <dbReference type="ARBA" id="ARBA00023125"/>
    </source>
</evidence>
<protein>
    <submittedName>
        <fullName evidence="8">DNA-binding response regulator</fullName>
    </submittedName>
</protein>
<dbReference type="InterPro" id="IPR001789">
    <property type="entry name" value="Sig_transdc_resp-reg_receiver"/>
</dbReference>
<dbReference type="GO" id="GO:0000160">
    <property type="term" value="P:phosphorelay signal transduction system"/>
    <property type="evidence" value="ECO:0007669"/>
    <property type="project" value="InterPro"/>
</dbReference>
<reference evidence="8" key="1">
    <citation type="journal article" date="2014" name="Int. J. Syst. Evol. Microbiol.">
        <title>Complete genome sequence of Corynebacterium casei LMG S-19264T (=DSM 44701T), isolated from a smear-ripened cheese.</title>
        <authorList>
            <consortium name="US DOE Joint Genome Institute (JGI-PGF)"/>
            <person name="Walter F."/>
            <person name="Albersmeier A."/>
            <person name="Kalinowski J."/>
            <person name="Ruckert C."/>
        </authorList>
    </citation>
    <scope>NUCLEOTIDE SEQUENCE</scope>
    <source>
        <strain evidence="8">JCM 3091</strain>
    </source>
</reference>
<dbReference type="InterPro" id="IPR011006">
    <property type="entry name" value="CheY-like_superfamily"/>
</dbReference>
<name>A0A8J3FHR1_9ACTN</name>
<dbReference type="GO" id="GO:0006355">
    <property type="term" value="P:regulation of DNA-templated transcription"/>
    <property type="evidence" value="ECO:0007669"/>
    <property type="project" value="InterPro"/>
</dbReference>
<reference evidence="8" key="2">
    <citation type="submission" date="2020-09" db="EMBL/GenBank/DDBJ databases">
        <authorList>
            <person name="Sun Q."/>
            <person name="Ohkuma M."/>
        </authorList>
    </citation>
    <scope>NUCLEOTIDE SEQUENCE</scope>
    <source>
        <strain evidence="8">JCM 3091</strain>
    </source>
</reference>
<evidence type="ECO:0000256" key="5">
    <source>
        <dbReference type="PROSITE-ProRule" id="PRU00169"/>
    </source>
</evidence>
<proteinExistence type="predicted"/>
<feature type="domain" description="Response regulatory" evidence="7">
    <location>
        <begin position="3"/>
        <end position="119"/>
    </location>
</feature>
<evidence type="ECO:0000259" key="6">
    <source>
        <dbReference type="PROSITE" id="PS50043"/>
    </source>
</evidence>
<dbReference type="SMART" id="SM00421">
    <property type="entry name" value="HTH_LUXR"/>
    <property type="match status" value="1"/>
</dbReference>
<dbReference type="PANTHER" id="PTHR43214">
    <property type="entry name" value="TWO-COMPONENT RESPONSE REGULATOR"/>
    <property type="match status" value="1"/>
</dbReference>
<dbReference type="SMART" id="SM00448">
    <property type="entry name" value="REC"/>
    <property type="match status" value="1"/>
</dbReference>
<dbReference type="PRINTS" id="PR00038">
    <property type="entry name" value="HTHLUXR"/>
</dbReference>
<dbReference type="InterPro" id="IPR058245">
    <property type="entry name" value="NreC/VraR/RcsB-like_REC"/>
</dbReference>
<dbReference type="InterPro" id="IPR000792">
    <property type="entry name" value="Tscrpt_reg_LuxR_C"/>
</dbReference>
<comment type="caution">
    <text evidence="8">The sequence shown here is derived from an EMBL/GenBank/DDBJ whole genome shotgun (WGS) entry which is preliminary data.</text>
</comment>
<dbReference type="GO" id="GO:0003677">
    <property type="term" value="F:DNA binding"/>
    <property type="evidence" value="ECO:0007669"/>
    <property type="project" value="UniProtKB-KW"/>
</dbReference>
<evidence type="ECO:0000259" key="7">
    <source>
        <dbReference type="PROSITE" id="PS50110"/>
    </source>
</evidence>
<gene>
    <name evidence="8" type="ORF">GCM10010124_13450</name>
</gene>
<keyword evidence="1 5" id="KW-0597">Phosphoprotein</keyword>
<feature type="domain" description="HTH luxR-type" evidence="6">
    <location>
        <begin position="144"/>
        <end position="209"/>
    </location>
</feature>
<keyword evidence="4" id="KW-0804">Transcription</keyword>
<dbReference type="Pfam" id="PF00196">
    <property type="entry name" value="GerE"/>
    <property type="match status" value="1"/>
</dbReference>
<keyword evidence="9" id="KW-1185">Reference proteome</keyword>
<keyword evidence="2" id="KW-0805">Transcription regulation</keyword>
<dbReference type="CDD" id="cd06170">
    <property type="entry name" value="LuxR_C_like"/>
    <property type="match status" value="1"/>
</dbReference>